<dbReference type="Gene3D" id="1.25.10.10">
    <property type="entry name" value="Leucine-rich Repeat Variant"/>
    <property type="match status" value="4"/>
</dbReference>
<dbReference type="GeneID" id="92366452"/>
<evidence type="ECO:0000256" key="1">
    <source>
        <dbReference type="ARBA" id="ARBA00022737"/>
    </source>
</evidence>
<comment type="caution">
    <text evidence="2">The sequence shown here is derived from an EMBL/GenBank/DDBJ whole genome shotgun (WGS) entry which is preliminary data.</text>
</comment>
<dbReference type="Proteomes" id="UP000186804">
    <property type="component" value="Unassembled WGS sequence"/>
</dbReference>
<dbReference type="OrthoDB" id="5148094at2759"/>
<dbReference type="InterPro" id="IPR016024">
    <property type="entry name" value="ARM-type_fold"/>
</dbReference>
<dbReference type="PANTHER" id="PTHR23346">
    <property type="entry name" value="TRANSLATIONAL ACTIVATOR GCN1-RELATED"/>
    <property type="match status" value="1"/>
</dbReference>
<accession>A0A1J4MVK6</accession>
<name>A0A1J4MVK6_9CRYT</name>
<dbReference type="GO" id="GO:0019887">
    <property type="term" value="F:protein kinase regulator activity"/>
    <property type="evidence" value="ECO:0007669"/>
    <property type="project" value="TreeGrafter"/>
</dbReference>
<organism evidence="2 3">
    <name type="scientific">Cryptosporidium andersoni</name>
    <dbReference type="NCBI Taxonomy" id="117008"/>
    <lineage>
        <taxon>Eukaryota</taxon>
        <taxon>Sar</taxon>
        <taxon>Alveolata</taxon>
        <taxon>Apicomplexa</taxon>
        <taxon>Conoidasida</taxon>
        <taxon>Coccidia</taxon>
        <taxon>Eucoccidiorida</taxon>
        <taxon>Eimeriorina</taxon>
        <taxon>Cryptosporidiidae</taxon>
        <taxon>Cryptosporidium</taxon>
    </lineage>
</organism>
<evidence type="ECO:0000313" key="2">
    <source>
        <dbReference type="EMBL" id="OII76925.1"/>
    </source>
</evidence>
<dbReference type="Pfam" id="PF24984">
    <property type="entry name" value="HEAT_EF3_GNC1"/>
    <property type="match status" value="1"/>
</dbReference>
<dbReference type="SUPFAM" id="SSF48371">
    <property type="entry name" value="ARM repeat"/>
    <property type="match status" value="2"/>
</dbReference>
<gene>
    <name evidence="2" type="ORF">cand_022680</name>
</gene>
<dbReference type="InterPro" id="IPR011989">
    <property type="entry name" value="ARM-like"/>
</dbReference>
<dbReference type="GO" id="GO:0005829">
    <property type="term" value="C:cytosol"/>
    <property type="evidence" value="ECO:0007669"/>
    <property type="project" value="TreeGrafter"/>
</dbReference>
<dbReference type="GO" id="GO:0034198">
    <property type="term" value="P:cellular response to amino acid starvation"/>
    <property type="evidence" value="ECO:0007669"/>
    <property type="project" value="TreeGrafter"/>
</dbReference>
<dbReference type="Pfam" id="PF24987">
    <property type="entry name" value="HEAT_EF3_N"/>
    <property type="match status" value="1"/>
</dbReference>
<keyword evidence="3" id="KW-1185">Reference proteome</keyword>
<proteinExistence type="predicted"/>
<dbReference type="RefSeq" id="XP_067068771.1">
    <property type="nucleotide sequence ID" value="XM_067212498.1"/>
</dbReference>
<reference evidence="2 3" key="1">
    <citation type="submission" date="2016-10" db="EMBL/GenBank/DDBJ databases">
        <title>Reductive evolution of mitochondrial metabolism and differential evolution of invasion-related proteins in Cryptosporidium.</title>
        <authorList>
            <person name="Liu S."/>
            <person name="Roellig D.M."/>
            <person name="Guo Y."/>
            <person name="Li N."/>
            <person name="Frace M.A."/>
            <person name="Tang K."/>
            <person name="Zhang L."/>
            <person name="Feng Y."/>
            <person name="Xiao L."/>
        </authorList>
    </citation>
    <scope>NUCLEOTIDE SEQUENCE [LARGE SCALE GENOMIC DNA]</scope>
    <source>
        <strain evidence="2">30847</strain>
    </source>
</reference>
<protein>
    <submittedName>
        <fullName evidence="2">HEAT repeat family protein</fullName>
    </submittedName>
</protein>
<sequence>MESKISATGDNVEDIKNTYENRSNRFEEIMQFSVEISEREMNDSESKYVISAILDGCSFILASQHLAKSNKMLRVYSKEFMINIGKFSQSQGPEFVNDVFNLFLSNSSDWAILCAIWFIESHKKSQYNLSQCNYDNILIKLLKSLIVSAYPNICLYKVCYYNSLISDISQCIAKYFPILIFDWIMVEMKTIKNSNKFTKAENITLDIALYLMNYSNFEKKTYDELEAYITDLLPLVILSDSDTYKYITVKRIFKILKDDCIRISVISTITRLIKRPQCSIELIQLLEYCIIKTKSFFNWKTYSNEIIRVLVDLIYLKCNSIITDSPQIIDNQFINACLNIVYLFSRYFLDITLINYIYDLIHTITCSMSSAQEKLAKLFTIATIFQGILRAKYQSDIIEALFMREDIQNGIISLIKGNPPPLPSLSTLEHFRTISYYCSNIYYSICCIYGYLDFCRSFLEKSNLLITNASDVIKLSILSCICHSLYLVHEYGTLNDEIISMYDCIMKSDITLNLLLSSINKNAIQKRLCFGVFCGIILWYKKSKKDNFFDTPQIKKIVSNPISYIYPSLNNILHGLNITSALKYNVNDIYNFQILYNILINNTNNLCDFKDNLIDLKDSSGLLYTFLTIFTSSGYSMSSCLISSFLIQLGTILLSFNCENSDLLHILNNEFVTCSEMFNQVLLIPSIRGSITDHNINNPNINKQVTYSITNILSGISDLSICRSIILEFATLLARVYALKKQNHLTSHCNITDQPTSFWLNIFKALLQIPIIKGGPLNIGLEYCSLLILCLFHPLLSKKNIDDENFLISKNQRKIMDTIFKIWHIDEAFLDSIIGLMIDSTFLPSHETTGFRIASLSMVYINEYISNDKFSERIAKLIYINTQSSIRLVRCMPEFYSKLYLVNPNTLYIDNKTNSHVPMEEMATSNLNNLSLSPQSSLIYIDQVRNLIKLDNYNRNSVIFDTLVNYDWFYQVTEDINLENKTKIDDAKDKTNKPKTKNLIDTQNKSAYTLAKLRKSQFSSKPKAKNSSVCTAQKLVTSSQTQNQSLTKQEIVAQQIIEQSNIRKLIGKIINQVVNSTHVIQILLIIKQDNKIKVTKVFEETCTHFLFEITPLLWIEAIRYPISRFFSSVLPKIIPFRSIRLGIFNSLYYNPNSTPDESLQVAMSMITESNSINSNIPDDKPNMDINQHLVFNNSYGLALLVTIGSNILLRGCLYDEPLIQNCPFILEYLSNSLKYGCFIPTNYITNLLTLYLFALGPSSTLDYFLNPFKKVLYSIKVESSDDMDFILCIALNHSLDISLIILKFISSLLNKIDNFLSYKSWLILKILSESKNISKLYNKSTDETYVEEIFNISDLANKILEYYPSTNDYYKRNLETLDTLVNLLISPATTELLQLLVAKAIDSFCCKYSLESSSGTEVIDDLIKKLTSILSNWETKPTFSSNDWPSLTSGSMIQRMYPSTIHHWRSLISTKSEHIPFNVIRAIQARHSINGILFTLSLLALHTGSNKLCQVISFTLTNVVDSKLLGNFDNNRLEIEEPIKSNVVRNRVLIRRERAESTEYKYIKSSDEISRRNFRECITSSIVYILDNLSDVTHVSDVLISLQHLAFTYKPINNSSEFQNILAFSIGYSASHCAPSDTSVVKICQEITLNFLQGNLCEGNNSKLFLDAIPSEYNKILPQLFNLIYNNKSFNKSVISVEDLKSQNLPPKSCPETVEDIFKISLSCCLYIPDKTIQIGASHVIGALTKGIGVKYLRKFGIIDIINNIMETSGYKNSQISRKGIEGCLLCIGSLCIYLNRLFEPYSVNLLPLIMKLFADNDEDIRIYAQSTAEIIIQNLSIYGVKLILPIMTRGIHEKQWRTKLTSLRLLEIMTIKLPHQLAAFLPQAIQTLCSATSDSHPKVSEAARQTLENMSSIVKNPEIQDISSELITALVDPNEINIKNALQSLRCVTFIYTVDVTTLALLFPVLFKALAERSTEIKKDSIKIITSLVCLLRNTSDILPFFPVLQQSIHIILSDPIPEVRLLTAKLCGVLARTVGEEKINPFFHWLIRILCQDIGQTLRSGASAALAEIITVFGVGKFQELLPFILAKINSHIRDKSKVVQDNKPIEELGGSNCNEIPKTVDSNFAKEGYIGLFIYLPRSFGEDMGIFVPKVLPCLLNNLGDDNESVRDVALRSCKAIVMQFGCAHAALLIQPLEDGLSNSNWRVRLNSCSLLGILLDQLIKRQLNVKSETLSSDNQDLEETVFSPQRRSYILAALYMARSDSNIGVRNSASGLWKSLVHNTPQMLREILPILIRRIINYLNANNSNHKHIIAIQCLSDLVSKFGETIYNKLLPLLYQNLGGQLNDDGTINTHNNEVSYQPALSVRLGACSGVLEILKVLPKSDISKHTNSLLPLITVSLIDPDINVRQISVECLNIIANENNKIIKLTVQKLIDDALKSSSMDTRRLSALELIIQLPHSVIVDIILSQIILDPITPSKIYLLKSMSKIPVSSKLKSCLYDIIPTLLNVACISDEENTNLISLALNAASTIVTSLDEQGMDTFITIILTSLRECTPYADLSLPSREIRNGLNIKLTSALSLEKKPVYAIRRSYIVHFLSLTLFPNSVVFEVASTTLIKVLIPMAICDPSEHVRQIACKALVLFTKNVNKGYIVKVCSSIKETIASLVFDPIEGKSDFKNIKLIGVQWIFNNKIEAIDNLDDNETRNTALDPLSSIYLQGILLGNVDDRENSALGLGEIISISTAHTMKPLIVRLAGPLIRAISDRNTAVTVRVALLHDLVLCLTICGPQLRPLLPQIQSIFLKYIVDSHISTKNECSYGIGLLFGLIGNRSQALLDDLCTTAAKIGTSSSTRGAIFNAITMSLNINTKKNLELIGGLPKISVSEDLTNKLIGLSQSVAYSSDEEIECRDAAINTLIILLMYYCNANQVQDILFSIMRYLNAEYSSIQHWIASRVLYYLVYTEGKPNSNGIGWKQLWNLIKYEEYNSNIIFEGLDENILVPPHITNPLFYQCIISYLYNSLKLSGDKNIQIANTIYNPKKLAVNIIKHLGYLSVYALDRISASIIINILPLLIEDDLNKIFSGFSNSNLLLQILKICELIYHSQDSKNIYIEEIKININYYPLLFKIPINTRSKIDASDILLILLLLPSIQCITSMSMAVKIKAEYILATMIGITSEEDCQDKVETVIQRVNVIYPNQLTNQTCSFLHEYARRVLTKIEIRPYFEDDES</sequence>
<dbReference type="GO" id="GO:0006417">
    <property type="term" value="P:regulation of translation"/>
    <property type="evidence" value="ECO:0007669"/>
    <property type="project" value="TreeGrafter"/>
</dbReference>
<evidence type="ECO:0000313" key="3">
    <source>
        <dbReference type="Proteomes" id="UP000186804"/>
    </source>
</evidence>
<keyword evidence="1" id="KW-0677">Repeat</keyword>
<dbReference type="PANTHER" id="PTHR23346:SF7">
    <property type="entry name" value="STALLED RIBOSOME SENSOR GCN1"/>
    <property type="match status" value="1"/>
</dbReference>
<dbReference type="VEuPathDB" id="CryptoDB:cand_022680"/>
<dbReference type="EMBL" id="LRBS01000048">
    <property type="protein sequence ID" value="OII76925.1"/>
    <property type="molecule type" value="Genomic_DNA"/>
</dbReference>